<keyword evidence="1" id="KW-0378">Hydrolase</keyword>
<proteinExistence type="inferred from homology"/>
<keyword evidence="2" id="KW-0732">Signal</keyword>
<protein>
    <recommendedName>
        <fullName evidence="1">Acid phosphatase</fullName>
        <ecNumber evidence="1">3.1.3.2</ecNumber>
    </recommendedName>
</protein>
<dbReference type="PIRSF" id="PIRSF000897">
    <property type="entry name" value="Acid_Ptase_ClsA"/>
    <property type="match status" value="1"/>
</dbReference>
<dbReference type="RefSeq" id="WP_183353000.1">
    <property type="nucleotide sequence ID" value="NZ_BLXX01000001.1"/>
</dbReference>
<accession>A0A6V8MDU8</accession>
<sequence>MSKTLLALSLIAIVSFTPAFAAGPPDVTVGYIQQGMVPLPDSRLLLPAPPGKDSATLTADEAVSLNAMPLKGGKRWELAIRDADLSFPAAADTFSCALNVPVSEKQTPHLYTLLHRSLADAANANDAAKAQYNRPRPFLVNHQPMCTPDIERFLKGSGSYPSGHSAIGWAWALILSEVAPQRSDVILRRGLAFGESRIVCNVHWQSDVAQGRIMGASVVARLHANDEFQKDLALARKEVEELVKKGMAPDSAACTAEAETLRLW</sequence>
<dbReference type="Proteomes" id="UP000556026">
    <property type="component" value="Unassembled WGS sequence"/>
</dbReference>
<keyword evidence="5" id="KW-1185">Reference proteome</keyword>
<dbReference type="GO" id="GO:0003993">
    <property type="term" value="F:acid phosphatase activity"/>
    <property type="evidence" value="ECO:0007669"/>
    <property type="project" value="UniProtKB-EC"/>
</dbReference>
<evidence type="ECO:0000313" key="4">
    <source>
        <dbReference type="EMBL" id="GFO58157.1"/>
    </source>
</evidence>
<dbReference type="SMART" id="SM00014">
    <property type="entry name" value="acidPPc"/>
    <property type="match status" value="1"/>
</dbReference>
<evidence type="ECO:0000259" key="3">
    <source>
        <dbReference type="SMART" id="SM00014"/>
    </source>
</evidence>
<dbReference type="InterPro" id="IPR036938">
    <property type="entry name" value="PAP2/HPO_sf"/>
</dbReference>
<evidence type="ECO:0000256" key="2">
    <source>
        <dbReference type="SAM" id="SignalP"/>
    </source>
</evidence>
<dbReference type="PRINTS" id="PR00483">
    <property type="entry name" value="BACPHPHTASE"/>
</dbReference>
<dbReference type="InterPro" id="IPR000326">
    <property type="entry name" value="PAP2/HPO"/>
</dbReference>
<comment type="catalytic activity">
    <reaction evidence="1">
        <text>a phosphate monoester + H2O = an alcohol + phosphate</text>
        <dbReference type="Rhea" id="RHEA:15017"/>
        <dbReference type="ChEBI" id="CHEBI:15377"/>
        <dbReference type="ChEBI" id="CHEBI:30879"/>
        <dbReference type="ChEBI" id="CHEBI:43474"/>
        <dbReference type="ChEBI" id="CHEBI:67140"/>
        <dbReference type="EC" id="3.1.3.2"/>
    </reaction>
</comment>
<name>A0A6V8MDU8_9BACT</name>
<dbReference type="Gene3D" id="1.20.144.10">
    <property type="entry name" value="Phosphatidic acid phosphatase type 2/haloperoxidase"/>
    <property type="match status" value="1"/>
</dbReference>
<comment type="similarity">
    <text evidence="1">Belongs to the class A bacterial acid phosphatase family.</text>
</comment>
<dbReference type="SUPFAM" id="SSF48317">
    <property type="entry name" value="Acid phosphatase/Vanadium-dependent haloperoxidase"/>
    <property type="match status" value="1"/>
</dbReference>
<dbReference type="EC" id="3.1.3.2" evidence="1"/>
<evidence type="ECO:0000313" key="5">
    <source>
        <dbReference type="Proteomes" id="UP000556026"/>
    </source>
</evidence>
<feature type="signal peptide" evidence="2">
    <location>
        <begin position="1"/>
        <end position="21"/>
    </location>
</feature>
<comment type="caution">
    <text evidence="4">The sequence shown here is derived from an EMBL/GenBank/DDBJ whole genome shotgun (WGS) entry which is preliminary data.</text>
</comment>
<organism evidence="4 5">
    <name type="scientific">Geomonas silvestris</name>
    <dbReference type="NCBI Taxonomy" id="2740184"/>
    <lineage>
        <taxon>Bacteria</taxon>
        <taxon>Pseudomonadati</taxon>
        <taxon>Thermodesulfobacteriota</taxon>
        <taxon>Desulfuromonadia</taxon>
        <taxon>Geobacterales</taxon>
        <taxon>Geobacteraceae</taxon>
        <taxon>Geomonas</taxon>
    </lineage>
</organism>
<feature type="domain" description="Phosphatidic acid phosphatase type 2/haloperoxidase" evidence="3">
    <location>
        <begin position="109"/>
        <end position="223"/>
    </location>
</feature>
<dbReference type="InterPro" id="IPR001011">
    <property type="entry name" value="Acid_Pase_classA_bac"/>
</dbReference>
<gene>
    <name evidence="4" type="primary">phoC</name>
    <name evidence="4" type="ORF">GMST_04820</name>
</gene>
<dbReference type="CDD" id="cd03397">
    <property type="entry name" value="PAP2_acid_phosphatase"/>
    <property type="match status" value="1"/>
</dbReference>
<dbReference type="Pfam" id="PF01569">
    <property type="entry name" value="PAP2"/>
    <property type="match status" value="1"/>
</dbReference>
<dbReference type="EMBL" id="BLXX01000001">
    <property type="protein sequence ID" value="GFO58157.1"/>
    <property type="molecule type" value="Genomic_DNA"/>
</dbReference>
<dbReference type="GO" id="GO:0030288">
    <property type="term" value="C:outer membrane-bounded periplasmic space"/>
    <property type="evidence" value="ECO:0007669"/>
    <property type="project" value="InterPro"/>
</dbReference>
<feature type="chain" id="PRO_5028024515" description="Acid phosphatase" evidence="2">
    <location>
        <begin position="22"/>
        <end position="264"/>
    </location>
</feature>
<dbReference type="AlphaFoldDB" id="A0A6V8MDU8"/>
<evidence type="ECO:0000256" key="1">
    <source>
        <dbReference type="PIRNR" id="PIRNR000897"/>
    </source>
</evidence>
<reference evidence="5" key="1">
    <citation type="submission" date="2020-06" db="EMBL/GenBank/DDBJ databases">
        <title>Draft genomic sequence of Geomonas sp. Red330.</title>
        <authorList>
            <person name="Itoh H."/>
            <person name="Zhenxing X."/>
            <person name="Ushijima N."/>
            <person name="Masuda Y."/>
            <person name="Shiratori Y."/>
            <person name="Senoo K."/>
        </authorList>
    </citation>
    <scope>NUCLEOTIDE SEQUENCE [LARGE SCALE GENOMIC DNA]</scope>
    <source>
        <strain evidence="5">Red330</strain>
    </source>
</reference>